<accession>A0ABV2LW76</accession>
<dbReference type="PANTHER" id="PTHR43976:SF16">
    <property type="entry name" value="SHORT-CHAIN DEHYDROGENASE_REDUCTASE FAMILY PROTEIN"/>
    <property type="match status" value="1"/>
</dbReference>
<protein>
    <submittedName>
        <fullName evidence="4">Short-subunit dehydrogenase</fullName>
    </submittedName>
</protein>
<dbReference type="InterPro" id="IPR036291">
    <property type="entry name" value="NAD(P)-bd_dom_sf"/>
</dbReference>
<reference evidence="4 5" key="1">
    <citation type="submission" date="2024-06" db="EMBL/GenBank/DDBJ databases">
        <title>Genomic Encyclopedia of Type Strains, Phase IV (KMG-IV): sequencing the most valuable type-strain genomes for metagenomic binning, comparative biology and taxonomic classification.</title>
        <authorList>
            <person name="Goeker M."/>
        </authorList>
    </citation>
    <scope>NUCLEOTIDE SEQUENCE [LARGE SCALE GENOMIC DNA]</scope>
    <source>
        <strain evidence="4 5">DSM 29388</strain>
    </source>
</reference>
<comment type="similarity">
    <text evidence="1 3">Belongs to the short-chain dehydrogenases/reductases (SDR) family.</text>
</comment>
<dbReference type="RefSeq" id="WP_354510370.1">
    <property type="nucleotide sequence ID" value="NZ_JBEPMO010000019.1"/>
</dbReference>
<evidence type="ECO:0000256" key="2">
    <source>
        <dbReference type="ARBA" id="ARBA00023002"/>
    </source>
</evidence>
<dbReference type="EMBL" id="JBEPMO010000019">
    <property type="protein sequence ID" value="MET3732805.1"/>
    <property type="molecule type" value="Genomic_DNA"/>
</dbReference>
<proteinExistence type="inferred from homology"/>
<dbReference type="PRINTS" id="PR00081">
    <property type="entry name" value="GDHRDH"/>
</dbReference>
<dbReference type="InterPro" id="IPR051911">
    <property type="entry name" value="SDR_oxidoreductase"/>
</dbReference>
<keyword evidence="5" id="KW-1185">Reference proteome</keyword>
<dbReference type="PROSITE" id="PS00061">
    <property type="entry name" value="ADH_SHORT"/>
    <property type="match status" value="1"/>
</dbReference>
<comment type="caution">
    <text evidence="4">The sequence shown here is derived from an EMBL/GenBank/DDBJ whole genome shotgun (WGS) entry which is preliminary data.</text>
</comment>
<organism evidence="4 5">
    <name type="scientific">Moheibacter stercoris</name>
    <dbReference type="NCBI Taxonomy" id="1628251"/>
    <lineage>
        <taxon>Bacteria</taxon>
        <taxon>Pseudomonadati</taxon>
        <taxon>Bacteroidota</taxon>
        <taxon>Flavobacteriia</taxon>
        <taxon>Flavobacteriales</taxon>
        <taxon>Weeksellaceae</taxon>
        <taxon>Moheibacter</taxon>
    </lineage>
</organism>
<dbReference type="Pfam" id="PF00106">
    <property type="entry name" value="adh_short"/>
    <property type="match status" value="1"/>
</dbReference>
<evidence type="ECO:0000313" key="5">
    <source>
        <dbReference type="Proteomes" id="UP001549146"/>
    </source>
</evidence>
<gene>
    <name evidence="4" type="ORF">ABID46_002396</name>
</gene>
<dbReference type="Gene3D" id="3.40.50.720">
    <property type="entry name" value="NAD(P)-binding Rossmann-like Domain"/>
    <property type="match status" value="1"/>
</dbReference>
<dbReference type="SUPFAM" id="SSF51735">
    <property type="entry name" value="NAD(P)-binding Rossmann-fold domains"/>
    <property type="match status" value="1"/>
</dbReference>
<dbReference type="InterPro" id="IPR002347">
    <property type="entry name" value="SDR_fam"/>
</dbReference>
<keyword evidence="2" id="KW-0560">Oxidoreductase</keyword>
<evidence type="ECO:0000256" key="1">
    <source>
        <dbReference type="ARBA" id="ARBA00006484"/>
    </source>
</evidence>
<dbReference type="InterPro" id="IPR020904">
    <property type="entry name" value="Sc_DH/Rdtase_CS"/>
</dbReference>
<evidence type="ECO:0000256" key="3">
    <source>
        <dbReference type="RuleBase" id="RU000363"/>
    </source>
</evidence>
<sequence length="265" mass="29719">MNKKVIVITGASSGIGETLANHFVQKGHQVYGLSRSKQDHTSYEHIPTDVTNKENVYQSIQKIINEAGRIDVLINNAGVGMLGAIEDVAKEDLDKLINVNIYGVIYTMQAVLPLMRGQKFGHILNVSSIASNHGLPFRGYYSASKSAIDRITESVRLENHKLGIEICTLNFGDIKTSIAESRIQSTVSSFYKSKYEKLVQNINMEVDHGTDPKDLIPIIEKFIHKKNLKPHYNIGKPMQTFSVTLKRVIGQRMFEKLLAKYSKLD</sequence>
<dbReference type="PANTHER" id="PTHR43976">
    <property type="entry name" value="SHORT CHAIN DEHYDROGENASE"/>
    <property type="match status" value="1"/>
</dbReference>
<name>A0ABV2LW76_9FLAO</name>
<evidence type="ECO:0000313" key="4">
    <source>
        <dbReference type="EMBL" id="MET3732805.1"/>
    </source>
</evidence>
<dbReference type="Proteomes" id="UP001549146">
    <property type="component" value="Unassembled WGS sequence"/>
</dbReference>
<dbReference type="PRINTS" id="PR00080">
    <property type="entry name" value="SDRFAMILY"/>
</dbReference>